<proteinExistence type="predicted"/>
<sequence length="384" mass="43083">MSDFSDFDALVRSGHCSSPNIKDRCFVSGLFLTPHHPQILFGSAEAIIPLLVVTQVVNSITMCIAATVRAVWRTIHSITPVSKRIVDVVNSLGQDPKAFEVGTTDLCIAGASGKVVLPGKTAWCPSCEAHIAPVGEQTLENAVDGHIITYSHRKGVAIRLKIHTVLLYPCHYCNACDGWLPNVKGPIAGEMFCTHFLACGDSFFTARQRKDRYWMPPPQFETTVDPWACEGKRFPPPRITDGRDSYRFFGLRDATMQDTPFAMSPELVILRASKPDYDPVIAINFELIPYQVINDPLDDSSLYSFVVYPPPQDDGHLAVNQELALTEEPSSCDSFPRLRRLWRWRRVHIVLVRPLWLVGTRGIRKVTRFTARTRWFLSTTVLKG</sequence>
<dbReference type="EMBL" id="JAEVFJ010000027">
    <property type="protein sequence ID" value="KAH8093961.1"/>
    <property type="molecule type" value="Genomic_DNA"/>
</dbReference>
<name>A0A8K0XMN0_9AGAR</name>
<dbReference type="Proteomes" id="UP000813824">
    <property type="component" value="Unassembled WGS sequence"/>
</dbReference>
<comment type="caution">
    <text evidence="1">The sequence shown here is derived from an EMBL/GenBank/DDBJ whole genome shotgun (WGS) entry which is preliminary data.</text>
</comment>
<gene>
    <name evidence="1" type="ORF">BXZ70DRAFT_373952</name>
</gene>
<evidence type="ECO:0000313" key="2">
    <source>
        <dbReference type="Proteomes" id="UP000813824"/>
    </source>
</evidence>
<organism evidence="1 2">
    <name type="scientific">Cristinia sonorae</name>
    <dbReference type="NCBI Taxonomy" id="1940300"/>
    <lineage>
        <taxon>Eukaryota</taxon>
        <taxon>Fungi</taxon>
        <taxon>Dikarya</taxon>
        <taxon>Basidiomycota</taxon>
        <taxon>Agaricomycotina</taxon>
        <taxon>Agaricomycetes</taxon>
        <taxon>Agaricomycetidae</taxon>
        <taxon>Agaricales</taxon>
        <taxon>Pleurotineae</taxon>
        <taxon>Stephanosporaceae</taxon>
        <taxon>Cristinia</taxon>
    </lineage>
</organism>
<reference evidence="1" key="1">
    <citation type="journal article" date="2021" name="New Phytol.">
        <title>Evolutionary innovations through gain and loss of genes in the ectomycorrhizal Boletales.</title>
        <authorList>
            <person name="Wu G."/>
            <person name="Miyauchi S."/>
            <person name="Morin E."/>
            <person name="Kuo A."/>
            <person name="Drula E."/>
            <person name="Varga T."/>
            <person name="Kohler A."/>
            <person name="Feng B."/>
            <person name="Cao Y."/>
            <person name="Lipzen A."/>
            <person name="Daum C."/>
            <person name="Hundley H."/>
            <person name="Pangilinan J."/>
            <person name="Johnson J."/>
            <person name="Barry K."/>
            <person name="LaButti K."/>
            <person name="Ng V."/>
            <person name="Ahrendt S."/>
            <person name="Min B."/>
            <person name="Choi I.G."/>
            <person name="Park H."/>
            <person name="Plett J.M."/>
            <person name="Magnuson J."/>
            <person name="Spatafora J.W."/>
            <person name="Nagy L.G."/>
            <person name="Henrissat B."/>
            <person name="Grigoriev I.V."/>
            <person name="Yang Z.L."/>
            <person name="Xu J."/>
            <person name="Martin F.M."/>
        </authorList>
    </citation>
    <scope>NUCLEOTIDE SEQUENCE</scope>
    <source>
        <strain evidence="1">KKN 215</strain>
    </source>
</reference>
<dbReference type="AlphaFoldDB" id="A0A8K0XMN0"/>
<protein>
    <submittedName>
        <fullName evidence="1">Uncharacterized protein</fullName>
    </submittedName>
</protein>
<evidence type="ECO:0000313" key="1">
    <source>
        <dbReference type="EMBL" id="KAH8093961.1"/>
    </source>
</evidence>
<accession>A0A8K0XMN0</accession>
<keyword evidence="2" id="KW-1185">Reference proteome</keyword>